<keyword evidence="3 9" id="KW-0732">Signal</keyword>
<feature type="chain" id="PRO_5043899114" evidence="9">
    <location>
        <begin position="18"/>
        <end position="531"/>
    </location>
</feature>
<dbReference type="PANTHER" id="PTHR47966:SF65">
    <property type="entry name" value="ASPARTIC-TYPE ENDOPEPTIDASE"/>
    <property type="match status" value="1"/>
</dbReference>
<dbReference type="InterPro" id="IPR033121">
    <property type="entry name" value="PEPTIDASE_A1"/>
</dbReference>
<dbReference type="PRINTS" id="PR00792">
    <property type="entry name" value="PEPSIN"/>
</dbReference>
<dbReference type="EMBL" id="BTGC01000001">
    <property type="protein sequence ID" value="GMM49060.1"/>
    <property type="molecule type" value="Genomic_DNA"/>
</dbReference>
<evidence type="ECO:0000256" key="4">
    <source>
        <dbReference type="ARBA" id="ARBA00022750"/>
    </source>
</evidence>
<dbReference type="InterPro" id="IPR001969">
    <property type="entry name" value="Aspartic_peptidase_AS"/>
</dbReference>
<evidence type="ECO:0000259" key="10">
    <source>
        <dbReference type="PROSITE" id="PS51767"/>
    </source>
</evidence>
<evidence type="ECO:0000256" key="6">
    <source>
        <dbReference type="PIRSR" id="PIRSR601461-1"/>
    </source>
</evidence>
<evidence type="ECO:0000256" key="5">
    <source>
        <dbReference type="ARBA" id="ARBA00022801"/>
    </source>
</evidence>
<evidence type="ECO:0000256" key="1">
    <source>
        <dbReference type="ARBA" id="ARBA00007447"/>
    </source>
</evidence>
<organism evidence="11 12">
    <name type="scientific">Starmerella bacillaris</name>
    <name type="common">Yeast</name>
    <name type="synonym">Candida zemplinina</name>
    <dbReference type="NCBI Taxonomy" id="1247836"/>
    <lineage>
        <taxon>Eukaryota</taxon>
        <taxon>Fungi</taxon>
        <taxon>Dikarya</taxon>
        <taxon>Ascomycota</taxon>
        <taxon>Saccharomycotina</taxon>
        <taxon>Dipodascomycetes</taxon>
        <taxon>Dipodascales</taxon>
        <taxon>Trichomonascaceae</taxon>
        <taxon>Starmerella</taxon>
    </lineage>
</organism>
<evidence type="ECO:0000256" key="7">
    <source>
        <dbReference type="RuleBase" id="RU000454"/>
    </source>
</evidence>
<keyword evidence="12" id="KW-1185">Reference proteome</keyword>
<dbReference type="CDD" id="cd05474">
    <property type="entry name" value="SAP_like"/>
    <property type="match status" value="1"/>
</dbReference>
<comment type="similarity">
    <text evidence="1 7">Belongs to the peptidase A1 family.</text>
</comment>
<feature type="active site" evidence="6">
    <location>
        <position position="89"/>
    </location>
</feature>
<dbReference type="PROSITE" id="PS00141">
    <property type="entry name" value="ASP_PROTEASE"/>
    <property type="match status" value="1"/>
</dbReference>
<dbReference type="InterPro" id="IPR033876">
    <property type="entry name" value="SAP-like"/>
</dbReference>
<keyword evidence="2 7" id="KW-0645">Protease</keyword>
<gene>
    <name evidence="11" type="ORF">DASB73_000180</name>
</gene>
<evidence type="ECO:0000313" key="11">
    <source>
        <dbReference type="EMBL" id="GMM49060.1"/>
    </source>
</evidence>
<evidence type="ECO:0000313" key="12">
    <source>
        <dbReference type="Proteomes" id="UP001362899"/>
    </source>
</evidence>
<dbReference type="InterPro" id="IPR021109">
    <property type="entry name" value="Peptidase_aspartic_dom_sf"/>
</dbReference>
<dbReference type="GO" id="GO:0004190">
    <property type="term" value="F:aspartic-type endopeptidase activity"/>
    <property type="evidence" value="ECO:0007669"/>
    <property type="project" value="UniProtKB-KW"/>
</dbReference>
<dbReference type="PROSITE" id="PS51767">
    <property type="entry name" value="PEPTIDASE_A1"/>
    <property type="match status" value="1"/>
</dbReference>
<sequence length="531" mass="56227">MALNTFVGALFASGALAQNFDYVNKRYAELPDGVLHFALSRQQGGRTGNNALLRRDSDNFDISLNNSLTYFSTELEIGSEKQKVLVQVDTGSSDLWVMNSSNPYCSSNDNSDISSSNQIDCPTDIMFDSSLSSSYKSNDTDFSITYGDTTFANGTYAHDDIWFNGNKVSDANFALAENSNSTTAVWGIGLIYLEASVTTLKNGVFYPTYPNIPVQMKNQGLISHVGYSLFLNDLDADDGSLLFGGVDHSKYVGTLQSLPLLSSYVNAPPSTFTVNLGNITLYQGSKSGVLVNMNVGALLDSGSSYMSLPTRFVAALAESIGASVSSGYVLASCSLTGGLTFDLSGITVNVPFQQMLFPANAAKTQCILGVLADDENIILGDTFLRSVYAVYDLENNEVALAASNFDSSSSADVEAFASTGIPSATQAPRYSSTKVNSLLTTFNQSFYQTGSKGKSYGDYPSGVTTSVVVAENNRTTNASSGSSSKSSVSATGSSSSATSSTHSRNAAPQVSNAFNPFNVFVGAIGALLYLF</sequence>
<dbReference type="GO" id="GO:0006508">
    <property type="term" value="P:proteolysis"/>
    <property type="evidence" value="ECO:0007669"/>
    <property type="project" value="UniProtKB-KW"/>
</dbReference>
<dbReference type="InterPro" id="IPR001461">
    <property type="entry name" value="Aspartic_peptidase_A1"/>
</dbReference>
<feature type="signal peptide" evidence="9">
    <location>
        <begin position="1"/>
        <end position="17"/>
    </location>
</feature>
<proteinExistence type="inferred from homology"/>
<dbReference type="Gene3D" id="2.40.70.10">
    <property type="entry name" value="Acid Proteases"/>
    <property type="match status" value="2"/>
</dbReference>
<comment type="caution">
    <text evidence="11">The sequence shown here is derived from an EMBL/GenBank/DDBJ whole genome shotgun (WGS) entry which is preliminary data.</text>
</comment>
<feature type="active site" evidence="6">
    <location>
        <position position="300"/>
    </location>
</feature>
<feature type="domain" description="Peptidase A1" evidence="10">
    <location>
        <begin position="71"/>
        <end position="401"/>
    </location>
</feature>
<accession>A0AAV5RC02</accession>
<evidence type="ECO:0000256" key="3">
    <source>
        <dbReference type="ARBA" id="ARBA00022729"/>
    </source>
</evidence>
<keyword evidence="4 7" id="KW-0064">Aspartyl protease</keyword>
<feature type="region of interest" description="Disordered" evidence="8">
    <location>
        <begin position="474"/>
        <end position="503"/>
    </location>
</feature>
<dbReference type="PANTHER" id="PTHR47966">
    <property type="entry name" value="BETA-SITE APP-CLEAVING ENZYME, ISOFORM A-RELATED"/>
    <property type="match status" value="1"/>
</dbReference>
<dbReference type="SUPFAM" id="SSF50630">
    <property type="entry name" value="Acid proteases"/>
    <property type="match status" value="1"/>
</dbReference>
<dbReference type="FunFam" id="2.40.70.10:FF:000011">
    <property type="entry name" value="Aspartic protease"/>
    <property type="match status" value="1"/>
</dbReference>
<evidence type="ECO:0000256" key="9">
    <source>
        <dbReference type="SAM" id="SignalP"/>
    </source>
</evidence>
<evidence type="ECO:0000256" key="2">
    <source>
        <dbReference type="ARBA" id="ARBA00022670"/>
    </source>
</evidence>
<protein>
    <submittedName>
        <fullName evidence="11">Aspartyl protease</fullName>
    </submittedName>
</protein>
<reference evidence="11 12" key="1">
    <citation type="journal article" date="2023" name="Elife">
        <title>Identification of key yeast species and microbe-microbe interactions impacting larval growth of Drosophila in the wild.</title>
        <authorList>
            <person name="Mure A."/>
            <person name="Sugiura Y."/>
            <person name="Maeda R."/>
            <person name="Honda K."/>
            <person name="Sakurai N."/>
            <person name="Takahashi Y."/>
            <person name="Watada M."/>
            <person name="Katoh T."/>
            <person name="Gotoh A."/>
            <person name="Gotoh Y."/>
            <person name="Taniguchi I."/>
            <person name="Nakamura K."/>
            <person name="Hayashi T."/>
            <person name="Katayama T."/>
            <person name="Uemura T."/>
            <person name="Hattori Y."/>
        </authorList>
    </citation>
    <scope>NUCLEOTIDE SEQUENCE [LARGE SCALE GENOMIC DNA]</scope>
    <source>
        <strain evidence="11 12">SB-73</strain>
    </source>
</reference>
<evidence type="ECO:0000256" key="8">
    <source>
        <dbReference type="SAM" id="MobiDB-lite"/>
    </source>
</evidence>
<dbReference type="Proteomes" id="UP001362899">
    <property type="component" value="Unassembled WGS sequence"/>
</dbReference>
<name>A0AAV5RC02_STABA</name>
<dbReference type="AlphaFoldDB" id="A0AAV5RC02"/>
<dbReference type="Pfam" id="PF00026">
    <property type="entry name" value="Asp"/>
    <property type="match status" value="1"/>
</dbReference>
<keyword evidence="5 7" id="KW-0378">Hydrolase</keyword>